<dbReference type="InterPro" id="IPR029063">
    <property type="entry name" value="SAM-dependent_MTases_sf"/>
</dbReference>
<dbReference type="Proteomes" id="UP000191931">
    <property type="component" value="Unassembled WGS sequence"/>
</dbReference>
<dbReference type="CDD" id="cd02440">
    <property type="entry name" value="AdoMet_MTases"/>
    <property type="match status" value="1"/>
</dbReference>
<dbReference type="GO" id="GO:0032259">
    <property type="term" value="P:methylation"/>
    <property type="evidence" value="ECO:0007669"/>
    <property type="project" value="UniProtKB-KW"/>
</dbReference>
<dbReference type="GO" id="GO:0008276">
    <property type="term" value="F:protein methyltransferase activity"/>
    <property type="evidence" value="ECO:0007669"/>
    <property type="project" value="TreeGrafter"/>
</dbReference>
<keyword evidence="1 3" id="KW-0489">Methyltransferase</keyword>
<keyword evidence="2 3" id="KW-0808">Transferase</keyword>
<accession>A0A1W1HIM2</accession>
<dbReference type="PANTHER" id="PTHR43648:SF1">
    <property type="entry name" value="ELECTRON TRANSFER FLAVOPROTEIN BETA SUBUNIT LYSINE METHYLTRANSFERASE"/>
    <property type="match status" value="1"/>
</dbReference>
<dbReference type="Gene3D" id="3.40.50.150">
    <property type="entry name" value="Vaccinia Virus protein VP39"/>
    <property type="match status" value="1"/>
</dbReference>
<dbReference type="AlphaFoldDB" id="A0A1W1HIM2"/>
<dbReference type="STRING" id="1246637.MTBBW1_630023"/>
<proteinExistence type="predicted"/>
<name>A0A1W1HIM2_9BACT</name>
<dbReference type="PANTHER" id="PTHR43648">
    <property type="entry name" value="ELECTRON TRANSFER FLAVOPROTEIN BETA SUBUNIT LYSINE METHYLTRANSFERASE"/>
    <property type="match status" value="1"/>
</dbReference>
<organism evidence="3 4">
    <name type="scientific">Desulfamplus magnetovallimortis</name>
    <dbReference type="NCBI Taxonomy" id="1246637"/>
    <lineage>
        <taxon>Bacteria</taxon>
        <taxon>Pseudomonadati</taxon>
        <taxon>Thermodesulfobacteriota</taxon>
        <taxon>Desulfobacteria</taxon>
        <taxon>Desulfobacterales</taxon>
        <taxon>Desulfobacteraceae</taxon>
        <taxon>Desulfamplus</taxon>
    </lineage>
</organism>
<keyword evidence="4" id="KW-1185">Reference proteome</keyword>
<dbReference type="InterPro" id="IPR050078">
    <property type="entry name" value="Ribosomal_L11_MeTrfase_PrmA"/>
</dbReference>
<evidence type="ECO:0000256" key="1">
    <source>
        <dbReference type="ARBA" id="ARBA00022603"/>
    </source>
</evidence>
<reference evidence="3 4" key="1">
    <citation type="submission" date="2017-03" db="EMBL/GenBank/DDBJ databases">
        <authorList>
            <person name="Afonso C.L."/>
            <person name="Miller P.J."/>
            <person name="Scott M.A."/>
            <person name="Spackman E."/>
            <person name="Goraichik I."/>
            <person name="Dimitrov K.M."/>
            <person name="Suarez D.L."/>
            <person name="Swayne D.E."/>
        </authorList>
    </citation>
    <scope>NUCLEOTIDE SEQUENCE [LARGE SCALE GENOMIC DNA]</scope>
    <source>
        <strain evidence="3">PRJEB14757</strain>
    </source>
</reference>
<dbReference type="EMBL" id="FWEV01000307">
    <property type="protein sequence ID" value="SLM32329.1"/>
    <property type="molecule type" value="Genomic_DNA"/>
</dbReference>
<dbReference type="Pfam" id="PF06325">
    <property type="entry name" value="PrmA"/>
    <property type="match status" value="1"/>
</dbReference>
<gene>
    <name evidence="3" type="primary">prmA</name>
    <name evidence="3" type="ORF">MTBBW1_630023</name>
</gene>
<dbReference type="SUPFAM" id="SSF53335">
    <property type="entry name" value="S-adenosyl-L-methionine-dependent methyltransferases"/>
    <property type="match status" value="1"/>
</dbReference>
<dbReference type="EC" id="2.1.1.-" evidence="3"/>
<protein>
    <submittedName>
        <fullName evidence="3">PrmA3</fullName>
        <ecNumber evidence="3">2.1.1.-</ecNumber>
    </submittedName>
</protein>
<evidence type="ECO:0000313" key="4">
    <source>
        <dbReference type="Proteomes" id="UP000191931"/>
    </source>
</evidence>
<evidence type="ECO:0000256" key="2">
    <source>
        <dbReference type="ARBA" id="ARBA00022679"/>
    </source>
</evidence>
<evidence type="ECO:0000313" key="3">
    <source>
        <dbReference type="EMBL" id="SLM32329.1"/>
    </source>
</evidence>
<sequence>MSNPYENLWIYYLVGIPEKLTDISRNEFFIGNWEEEGFSFLFFSVPCDEMIEKLVSEDPGIKLIDRYEMSGEQWHGDKIESYTTGTFCVSPPWKIPFVNRSDLNHILLDPGVVFGTGRHQTTEDCLGYIEYLFNEKNEQIDSVLDIGTGTGLLAIGAAVLGCRKVMALDFNLLAVKTARHNIIINSLEEKILAFQGKGEDFISLPADLVIANIHYDVMKNLVESPDFLNHKWFILSGLLNSEAIKIEQRLREKGIYVIESIAPDQVWNTILGCSLPLSIDK</sequence>